<dbReference type="EMBL" id="CP064812">
    <property type="protein sequence ID" value="QPG73876.1"/>
    <property type="molecule type" value="Genomic_DNA"/>
</dbReference>
<dbReference type="SUPFAM" id="SSF48452">
    <property type="entry name" value="TPR-like"/>
    <property type="match status" value="1"/>
</dbReference>
<dbReference type="AlphaFoldDB" id="A0A875RXR6"/>
<dbReference type="RefSeq" id="XP_038777441.1">
    <property type="nucleotide sequence ID" value="XM_038921513.1"/>
</dbReference>
<dbReference type="GeneID" id="62194592"/>
<organism evidence="3 4">
    <name type="scientific">Eeniella nana</name>
    <name type="common">Yeast</name>
    <name type="synonym">Brettanomyces nanus</name>
    <dbReference type="NCBI Taxonomy" id="13502"/>
    <lineage>
        <taxon>Eukaryota</taxon>
        <taxon>Fungi</taxon>
        <taxon>Dikarya</taxon>
        <taxon>Ascomycota</taxon>
        <taxon>Saccharomycotina</taxon>
        <taxon>Pichiomycetes</taxon>
        <taxon>Pichiales</taxon>
        <taxon>Pichiaceae</taxon>
        <taxon>Brettanomyces</taxon>
    </lineage>
</organism>
<reference evidence="3" key="1">
    <citation type="submission" date="2020-10" db="EMBL/GenBank/DDBJ databases">
        <authorList>
            <person name="Roach M.J.R."/>
        </authorList>
    </citation>
    <scope>NUCLEOTIDE SEQUENCE</scope>
    <source>
        <strain evidence="3">CBS 1945</strain>
    </source>
</reference>
<sequence length="984" mass="110113">MTVYQDLKRLLTRVLLLSNSLESVATAEDPALERAVELLINGQYMKLVIMEVMSQNVFQHIEMENLVIKFINTYGTDVVGFANGAAERIVANFSSVSESIDVQRSYALVVAILFLQLFVEANFTGPKLSFKSSTEELGFIRVLSAKAVQDEGFASSLQQSLLKVLSIGGQQPYSLTESPLFLVLSLRILEILQGTHISLFDEEVQTMESEIFVEQSGFLPGGSINTDNEVVMASVCWWRARALQILQSLYPDYSGTLTVLCMKLLSPEVVSSFIDESSLNSSVNQSILLCFHLESAKCALLGNSESRNVDFLAKAAKVSGLEFILTGCKAKRTKYQENSVATLTVLAKSQDSLLKVSPKELGELNPLDIKLNDDTFLERPLYDDLGNVVAFQSATEGDAKRIKFDYSLSASSSPTVDVPELELSKRLIPTAIHKEDIPQSLCSLDPNNQPALSNLDSIQLLLRVEAVKQNSPQGSTLLNEELIALVQRVLFSPEGTVNWLVFSRALWYRSLLETERSRTVERGVLQLSSLVEELGVTSDKTARLFPKTDDEIQFPGEFTDMKILDSKQLTNSVRLRYIYLLPPMPKWAMDLQLAEKLIHLGLHKSALEIYDRLQKWTDAAVCCASTGDSREAEKFIEKTLERNSRDARAWYVLGNIRSDPELWEKSWQYGRYANAKRSLARYYYNPPKASGIKRDLQKAIDHMYDCLTADPISFANWYFYGCLGLEVSNYVLASEAFRRCLSIDTDSPYAWSNLASALIKLHQLPEAFHALGKAVNVGDVSKGSWKVWENYLIVAVKLGKWNEVLNASIILLDAKKDSQGNGSLDLPITEKLIGILVNQPYSSEKLSFFQRTCIDFVCNKIPSVVDDNPRCWRDIAKVDMWRKKPWLALGDFEKAYRATLNSPQLTLDEGAWNEAIETCSDLVSAYDNLGGLPGRLGAGDVVCKDRKFKARSAIRSLISKGKKSWEFTAGYEKLREMKGELISS</sequence>
<dbReference type="PANTHER" id="PTHR16193:SF0">
    <property type="entry name" value="TETRATRICOPEPTIDE REPEAT PROTEIN 27"/>
    <property type="match status" value="1"/>
</dbReference>
<keyword evidence="2" id="KW-0802">TPR repeat</keyword>
<dbReference type="InterPro" id="IPR044244">
    <property type="entry name" value="TTC27/Emw1"/>
</dbReference>
<proteinExistence type="predicted"/>
<accession>A0A875RXR6</accession>
<name>A0A875RXR6_EENNA</name>
<dbReference type="Gene3D" id="1.25.40.10">
    <property type="entry name" value="Tetratricopeptide repeat domain"/>
    <property type="match status" value="1"/>
</dbReference>
<protein>
    <recommendedName>
        <fullName evidence="5">Tetratricopeptide repeat protein</fullName>
    </recommendedName>
</protein>
<gene>
    <name evidence="3" type="ORF">FOA43_001191</name>
</gene>
<evidence type="ECO:0000256" key="2">
    <source>
        <dbReference type="ARBA" id="ARBA00022803"/>
    </source>
</evidence>
<dbReference type="OrthoDB" id="1936594at2759"/>
<dbReference type="InterPro" id="IPR011990">
    <property type="entry name" value="TPR-like_helical_dom_sf"/>
</dbReference>
<dbReference type="PANTHER" id="PTHR16193">
    <property type="entry name" value="TETRATRICOPEPTIDE REPEAT PROTEIN 27"/>
    <property type="match status" value="1"/>
</dbReference>
<keyword evidence="1" id="KW-0677">Repeat</keyword>
<dbReference type="Proteomes" id="UP000662931">
    <property type="component" value="Chromosome 1"/>
</dbReference>
<keyword evidence="4" id="KW-1185">Reference proteome</keyword>
<evidence type="ECO:0008006" key="5">
    <source>
        <dbReference type="Google" id="ProtNLM"/>
    </source>
</evidence>
<dbReference type="KEGG" id="bnn:FOA43_001191"/>
<evidence type="ECO:0000313" key="4">
    <source>
        <dbReference type="Proteomes" id="UP000662931"/>
    </source>
</evidence>
<evidence type="ECO:0000256" key="1">
    <source>
        <dbReference type="ARBA" id="ARBA00022737"/>
    </source>
</evidence>
<evidence type="ECO:0000313" key="3">
    <source>
        <dbReference type="EMBL" id="QPG73876.1"/>
    </source>
</evidence>